<gene>
    <name evidence="3" type="ORF">KGMB03357_13880</name>
</gene>
<organism evidence="3 4">
    <name type="scientific">Anaerotignum faecicola</name>
    <dbReference type="NCBI Taxonomy" id="2358141"/>
    <lineage>
        <taxon>Bacteria</taxon>
        <taxon>Bacillati</taxon>
        <taxon>Bacillota</taxon>
        <taxon>Clostridia</taxon>
        <taxon>Lachnospirales</taxon>
        <taxon>Anaerotignaceae</taxon>
        <taxon>Anaerotignum</taxon>
    </lineage>
</organism>
<protein>
    <recommendedName>
        <fullName evidence="2">Peptidase M56 domain-containing protein</fullName>
    </recommendedName>
</protein>
<feature type="transmembrane region" description="Helical" evidence="1">
    <location>
        <begin position="41"/>
        <end position="61"/>
    </location>
</feature>
<proteinExistence type="predicted"/>
<feature type="transmembrane region" description="Helical" evidence="1">
    <location>
        <begin position="100"/>
        <end position="121"/>
    </location>
</feature>
<accession>A0A401LDS5</accession>
<evidence type="ECO:0000313" key="4">
    <source>
        <dbReference type="Proteomes" id="UP000287361"/>
    </source>
</evidence>
<dbReference type="OrthoDB" id="9762883at2"/>
<evidence type="ECO:0000259" key="2">
    <source>
        <dbReference type="Pfam" id="PF05569"/>
    </source>
</evidence>
<evidence type="ECO:0000256" key="1">
    <source>
        <dbReference type="SAM" id="Phobius"/>
    </source>
</evidence>
<feature type="transmembrane region" description="Helical" evidence="1">
    <location>
        <begin position="7"/>
        <end position="29"/>
    </location>
</feature>
<comment type="caution">
    <text evidence="3">The sequence shown here is derived from an EMBL/GenBank/DDBJ whole genome shotgun (WGS) entry which is preliminary data.</text>
</comment>
<dbReference type="CDD" id="cd07341">
    <property type="entry name" value="M56_BlaR1_MecR1_like"/>
    <property type="match status" value="1"/>
</dbReference>
<dbReference type="InterPro" id="IPR052173">
    <property type="entry name" value="Beta-lactam_resp_regulator"/>
</dbReference>
<dbReference type="Gene3D" id="3.30.2010.10">
    <property type="entry name" value="Metalloproteases ('zincins'), catalytic domain"/>
    <property type="match status" value="1"/>
</dbReference>
<keyword evidence="1" id="KW-0812">Transmembrane</keyword>
<feature type="domain" description="Peptidase M56" evidence="2">
    <location>
        <begin position="14"/>
        <end position="271"/>
    </location>
</feature>
<name>A0A401LDS5_9FIRM</name>
<dbReference type="EMBL" id="BHVZ01000002">
    <property type="protein sequence ID" value="GCB29727.1"/>
    <property type="molecule type" value="Genomic_DNA"/>
</dbReference>
<dbReference type="Proteomes" id="UP000287361">
    <property type="component" value="Unassembled WGS sequence"/>
</dbReference>
<reference evidence="3 4" key="1">
    <citation type="submission" date="2018-10" db="EMBL/GenBank/DDBJ databases">
        <title>Draft Genome Sequence of Anaerotignum sp. KCTC 15736.</title>
        <authorList>
            <person name="Choi S.H."/>
            <person name="Kim J.S."/>
            <person name="Kang S.W."/>
            <person name="Lee J.S."/>
            <person name="Park S.H."/>
        </authorList>
    </citation>
    <scope>NUCLEOTIDE SEQUENCE [LARGE SCALE GENOMIC DNA]</scope>
    <source>
        <strain evidence="3 4">KCTC 15736</strain>
    </source>
</reference>
<keyword evidence="4" id="KW-1185">Reference proteome</keyword>
<dbReference type="Pfam" id="PF05569">
    <property type="entry name" value="Peptidase_M56"/>
    <property type="match status" value="1"/>
</dbReference>
<feature type="transmembrane region" description="Helical" evidence="1">
    <location>
        <begin position="306"/>
        <end position="326"/>
    </location>
</feature>
<dbReference type="PANTHER" id="PTHR34978">
    <property type="entry name" value="POSSIBLE SENSOR-TRANSDUCER PROTEIN BLAR"/>
    <property type="match status" value="1"/>
</dbReference>
<dbReference type="InterPro" id="IPR008756">
    <property type="entry name" value="Peptidase_M56"/>
</dbReference>
<keyword evidence="1" id="KW-0472">Membrane</keyword>
<sequence>MNLMIERAFMIALLLSVSGFVFCAIFLPFERLAYRWTSARTMATINTIALLSFVIPLYFVVSIKDGSEKAFREMHLLVYPENSGFDSFVFGVRERIHMEYFATIWLIGGIIFFLYYAWSYIRLLRVVRKSMFAVQEDIWHGIFCEIKGERRIADVRLVGCCNIATPCTIGVRKKYIAIPAYMLTGFDAEEIRFILAHEWYHVVHRDLLRKLLGLFLNCLNWFNPLYYLLRKNLSEWTEAACDEEVTRNFTKGQRRKYCELMIKILELEQSRYGEELCSVGFMGASINSYKSRMIKIMKRNSRNSRAGRTAVLAVALGILLFSNAVAKEADVPVNMLFSRNVKFAERGQFEVVKVDKIS</sequence>
<evidence type="ECO:0000313" key="3">
    <source>
        <dbReference type="EMBL" id="GCB29727.1"/>
    </source>
</evidence>
<dbReference type="AlphaFoldDB" id="A0A401LDS5"/>
<keyword evidence="1" id="KW-1133">Transmembrane helix</keyword>
<dbReference type="PANTHER" id="PTHR34978:SF3">
    <property type="entry name" value="SLR0241 PROTEIN"/>
    <property type="match status" value="1"/>
</dbReference>